<feature type="domain" description="F-box/LRR-repeat protein 15-like leucin rich repeat" evidence="2">
    <location>
        <begin position="126"/>
        <end position="243"/>
    </location>
</feature>
<dbReference type="InterPro" id="IPR032675">
    <property type="entry name" value="LRR_dom_sf"/>
</dbReference>
<reference evidence="3" key="1">
    <citation type="journal article" date="2023" name="Mol. Biol. Evol.">
        <title>Third-Generation Sequencing Reveals the Adaptive Role of the Epigenome in Three Deep-Sea Polychaetes.</title>
        <authorList>
            <person name="Perez M."/>
            <person name="Aroh O."/>
            <person name="Sun Y."/>
            <person name="Lan Y."/>
            <person name="Juniper S.K."/>
            <person name="Young C.R."/>
            <person name="Angers B."/>
            <person name="Qian P.Y."/>
        </authorList>
    </citation>
    <scope>NUCLEOTIDE SEQUENCE</scope>
    <source>
        <strain evidence="3">P08H-3</strain>
    </source>
</reference>
<dbReference type="SMART" id="SM00367">
    <property type="entry name" value="LRR_CC"/>
    <property type="match status" value="5"/>
</dbReference>
<comment type="caution">
    <text evidence="3">The sequence shown here is derived from an EMBL/GenBank/DDBJ whole genome shotgun (WGS) entry which is preliminary data.</text>
</comment>
<organism evidence="3 4">
    <name type="scientific">Paralvinella palmiformis</name>
    <dbReference type="NCBI Taxonomy" id="53620"/>
    <lineage>
        <taxon>Eukaryota</taxon>
        <taxon>Metazoa</taxon>
        <taxon>Spiralia</taxon>
        <taxon>Lophotrochozoa</taxon>
        <taxon>Annelida</taxon>
        <taxon>Polychaeta</taxon>
        <taxon>Sedentaria</taxon>
        <taxon>Canalipalpata</taxon>
        <taxon>Terebellida</taxon>
        <taxon>Terebelliformia</taxon>
        <taxon>Alvinellidae</taxon>
        <taxon>Paralvinella</taxon>
    </lineage>
</organism>
<dbReference type="GO" id="GO:0031146">
    <property type="term" value="P:SCF-dependent proteasomal ubiquitin-dependent protein catabolic process"/>
    <property type="evidence" value="ECO:0007669"/>
    <property type="project" value="TreeGrafter"/>
</dbReference>
<name>A0AAD9K2J0_9ANNE</name>
<dbReference type="Gene3D" id="3.80.10.10">
    <property type="entry name" value="Ribonuclease Inhibitor"/>
    <property type="match status" value="2"/>
</dbReference>
<dbReference type="GO" id="GO:0019005">
    <property type="term" value="C:SCF ubiquitin ligase complex"/>
    <property type="evidence" value="ECO:0007669"/>
    <property type="project" value="TreeGrafter"/>
</dbReference>
<dbReference type="PANTHER" id="PTHR13318">
    <property type="entry name" value="PARTNER OF PAIRED, ISOFORM B-RELATED"/>
    <property type="match status" value="1"/>
</dbReference>
<proteinExistence type="predicted"/>
<dbReference type="EMBL" id="JAODUP010000074">
    <property type="protein sequence ID" value="KAK2163758.1"/>
    <property type="molecule type" value="Genomic_DNA"/>
</dbReference>
<evidence type="ECO:0000313" key="4">
    <source>
        <dbReference type="Proteomes" id="UP001208570"/>
    </source>
</evidence>
<dbReference type="InterPro" id="IPR006553">
    <property type="entry name" value="Leu-rich_rpt_Cys-con_subtyp"/>
</dbReference>
<evidence type="ECO:0000313" key="3">
    <source>
        <dbReference type="EMBL" id="KAK2163758.1"/>
    </source>
</evidence>
<feature type="chain" id="PRO_5042147121" description="F-box/LRR-repeat protein 15-like leucin rich repeat domain-containing protein" evidence="1">
    <location>
        <begin position="23"/>
        <end position="531"/>
    </location>
</feature>
<dbReference type="Proteomes" id="UP001208570">
    <property type="component" value="Unassembled WGS sequence"/>
</dbReference>
<evidence type="ECO:0000256" key="1">
    <source>
        <dbReference type="SAM" id="SignalP"/>
    </source>
</evidence>
<protein>
    <recommendedName>
        <fullName evidence="2">F-box/LRR-repeat protein 15-like leucin rich repeat domain-containing protein</fullName>
    </recommendedName>
</protein>
<dbReference type="SUPFAM" id="SSF52047">
    <property type="entry name" value="RNI-like"/>
    <property type="match status" value="1"/>
</dbReference>
<accession>A0AAD9K2J0</accession>
<sequence>MAWIMGLLWLQINLLGWDSCAAIMGRRILPKSLKGVCLYNISKNMEKRWCVDYYKNFYGQGTYLHVIGPFDCLTPDLIQELIQCLVVNGWMKRYYLHVLIDWRFESLDLSVCKKAANKDSIINIIAVRCQKLTSLNISSCNQVSARMLSDLVMALPNITSLNLRHTKCSDQVLTQIGQCCKNLHELDIYGCPVTDMGVMSLCVSFDPKHPKVEKLLKLDIAFTAVSYKAVEIVLCNCKRLQILHYPDTCAAIYYMDAKGVFESVDYREPLRLQTLNLMMMKEMDCRPNDSLSISCLRCPFVTKVYIHRGITDEGVLHLAVLQHLKVLHLTNDNGEDITFEGGLLPLLQAAGSGLEEFAISEVNLLDIAVIGHCCPKLRKFICLTASFRFASFPMHTHPEITLQEGRGAPYQNLEELRLSIYNERNDFPAYFLQLILLNAKRLRELHLVHIQEFSDDLVKSVLEVNPLERLHRLSLDQCNRIGVEPIFDLLLAKNDLVSLSLRCCQELTRIDFEDLQRAVQVNRLEVVIDWS</sequence>
<evidence type="ECO:0000259" key="2">
    <source>
        <dbReference type="Pfam" id="PF25372"/>
    </source>
</evidence>
<dbReference type="InterPro" id="IPR057207">
    <property type="entry name" value="FBXL15_LRR"/>
</dbReference>
<dbReference type="AlphaFoldDB" id="A0AAD9K2J0"/>
<keyword evidence="1" id="KW-0732">Signal</keyword>
<gene>
    <name evidence="3" type="ORF">LSH36_74g01026</name>
</gene>
<feature type="signal peptide" evidence="1">
    <location>
        <begin position="1"/>
        <end position="22"/>
    </location>
</feature>
<keyword evidence="4" id="KW-1185">Reference proteome</keyword>
<dbReference type="Pfam" id="PF25372">
    <property type="entry name" value="DUF7885"/>
    <property type="match status" value="1"/>
</dbReference>